<accession>A0A494XX46</accession>
<dbReference type="Proteomes" id="UP000282076">
    <property type="component" value="Unassembled WGS sequence"/>
</dbReference>
<organism evidence="4 5">
    <name type="scientific">Cohnella endophytica</name>
    <dbReference type="NCBI Taxonomy" id="2419778"/>
    <lineage>
        <taxon>Bacteria</taxon>
        <taxon>Bacillati</taxon>
        <taxon>Bacillota</taxon>
        <taxon>Bacilli</taxon>
        <taxon>Bacillales</taxon>
        <taxon>Paenibacillaceae</taxon>
        <taxon>Cohnella</taxon>
    </lineage>
</organism>
<evidence type="ECO:0000313" key="5">
    <source>
        <dbReference type="Proteomes" id="UP000282076"/>
    </source>
</evidence>
<keyword evidence="5" id="KW-1185">Reference proteome</keyword>
<dbReference type="EMBL" id="RBZM01000005">
    <property type="protein sequence ID" value="RKP54485.1"/>
    <property type="molecule type" value="Genomic_DNA"/>
</dbReference>
<dbReference type="SUPFAM" id="SSF63817">
    <property type="entry name" value="Sortase"/>
    <property type="match status" value="1"/>
</dbReference>
<dbReference type="OrthoDB" id="525039at2"/>
<dbReference type="InterPro" id="IPR005754">
    <property type="entry name" value="Sortase"/>
</dbReference>
<dbReference type="InterPro" id="IPR023365">
    <property type="entry name" value="Sortase_dom-sf"/>
</dbReference>
<dbReference type="Gene3D" id="2.40.260.10">
    <property type="entry name" value="Sortase"/>
    <property type="match status" value="1"/>
</dbReference>
<evidence type="ECO:0000256" key="3">
    <source>
        <dbReference type="SAM" id="MobiDB-lite"/>
    </source>
</evidence>
<reference evidence="4 5" key="1">
    <citation type="submission" date="2018-10" db="EMBL/GenBank/DDBJ databases">
        <title>Cohnella sp. M2MS4P-1, whole genome shotgun sequence.</title>
        <authorList>
            <person name="Tuo L."/>
        </authorList>
    </citation>
    <scope>NUCLEOTIDE SEQUENCE [LARGE SCALE GENOMIC DNA]</scope>
    <source>
        <strain evidence="4 5">M2MS4P-1</strain>
    </source>
</reference>
<feature type="active site" description="Proton donor/acceptor" evidence="2">
    <location>
        <position position="132"/>
    </location>
</feature>
<dbReference type="AlphaFoldDB" id="A0A494XX46"/>
<dbReference type="CDD" id="cd05829">
    <property type="entry name" value="Sortase_F"/>
    <property type="match status" value="1"/>
</dbReference>
<evidence type="ECO:0000313" key="4">
    <source>
        <dbReference type="EMBL" id="RKP54485.1"/>
    </source>
</evidence>
<dbReference type="GO" id="GO:0016787">
    <property type="term" value="F:hydrolase activity"/>
    <property type="evidence" value="ECO:0007669"/>
    <property type="project" value="UniProtKB-KW"/>
</dbReference>
<gene>
    <name evidence="4" type="ORF">D7Z26_11490</name>
</gene>
<keyword evidence="1" id="KW-0378">Hydrolase</keyword>
<feature type="region of interest" description="Disordered" evidence="3">
    <location>
        <begin position="10"/>
        <end position="72"/>
    </location>
</feature>
<proteinExistence type="predicted"/>
<feature type="active site" description="Acyl-thioester intermediate" evidence="2">
    <location>
        <position position="198"/>
    </location>
</feature>
<protein>
    <submittedName>
        <fullName evidence="4">Class F sortase</fullName>
    </submittedName>
</protein>
<dbReference type="InterPro" id="IPR042001">
    <property type="entry name" value="Sortase_F"/>
</dbReference>
<evidence type="ECO:0000256" key="2">
    <source>
        <dbReference type="PIRSR" id="PIRSR605754-1"/>
    </source>
</evidence>
<feature type="compositionally biased region" description="Basic and acidic residues" evidence="3">
    <location>
        <begin position="25"/>
        <end position="50"/>
    </location>
</feature>
<dbReference type="Pfam" id="PF04203">
    <property type="entry name" value="Sortase"/>
    <property type="match status" value="1"/>
</dbReference>
<name>A0A494XX46_9BACL</name>
<evidence type="ECO:0000256" key="1">
    <source>
        <dbReference type="ARBA" id="ARBA00022801"/>
    </source>
</evidence>
<comment type="caution">
    <text evidence="4">The sequence shown here is derived from an EMBL/GenBank/DDBJ whole genome shotgun (WGS) entry which is preliminary data.</text>
</comment>
<sequence length="221" mass="24318">MLLFVCGGCGQEVKPPDPEMSDSSIHSRSDPPEVLDSRPFKTERITEKAEMPSPRPLANSIKQSELKQVKQPESKPILPNTILIPSVNIKSRVDPVGVLRNGQMDVPRSPERVGVLRTVKPGQIGNAVIAGHVDNYTGPAVFYGLKKLKPGHPVIISNSAGNYLVFSVVSVEAYNTADAPIARIFGKTDEARLNLITCTGKFDRKKKEHLKRLIVFTRLMK</sequence>